<dbReference type="EMBL" id="BTGU01008748">
    <property type="protein sequence ID" value="GMN18731.1"/>
    <property type="molecule type" value="Genomic_DNA"/>
</dbReference>
<proteinExistence type="predicted"/>
<reference evidence="1" key="1">
    <citation type="submission" date="2023-07" db="EMBL/GenBank/DDBJ databases">
        <title>draft genome sequence of fig (Ficus carica).</title>
        <authorList>
            <person name="Takahashi T."/>
            <person name="Nishimura K."/>
        </authorList>
    </citation>
    <scope>NUCLEOTIDE SEQUENCE</scope>
</reference>
<dbReference type="Proteomes" id="UP001187192">
    <property type="component" value="Unassembled WGS sequence"/>
</dbReference>
<dbReference type="AlphaFoldDB" id="A0AA88CJH3"/>
<evidence type="ECO:0000313" key="1">
    <source>
        <dbReference type="EMBL" id="GMN18731.1"/>
    </source>
</evidence>
<name>A0AA88CJH3_FICCA</name>
<gene>
    <name evidence="1" type="ORF">TIFTF001_050838</name>
</gene>
<sequence length="208" mass="24470">MFQNQPHARMRVDCPFFIFKVSRTNIQSIVDHSNCRRDLPTAQVTGMIHSKEEGDDIEAAEHVKHVGEKIPATRILQARVEEATFDIHHGFPAAAEIKHDERVLEKAQHKEEGNLKPRISNARAEFRNWKKKEEAQQWIGRRKKYQFYLFAVQIHNSPLLNQWRQRGTEESFIFQSCQTNIRGYFLRVAASWIEQVSIEIYQLFKLLV</sequence>
<evidence type="ECO:0000313" key="2">
    <source>
        <dbReference type="Proteomes" id="UP001187192"/>
    </source>
</evidence>
<accession>A0AA88CJH3</accession>
<keyword evidence="2" id="KW-1185">Reference proteome</keyword>
<comment type="caution">
    <text evidence="1">The sequence shown here is derived from an EMBL/GenBank/DDBJ whole genome shotgun (WGS) entry which is preliminary data.</text>
</comment>
<protein>
    <submittedName>
        <fullName evidence="1">Uncharacterized protein</fullName>
    </submittedName>
</protein>
<organism evidence="1 2">
    <name type="scientific">Ficus carica</name>
    <name type="common">Common fig</name>
    <dbReference type="NCBI Taxonomy" id="3494"/>
    <lineage>
        <taxon>Eukaryota</taxon>
        <taxon>Viridiplantae</taxon>
        <taxon>Streptophyta</taxon>
        <taxon>Embryophyta</taxon>
        <taxon>Tracheophyta</taxon>
        <taxon>Spermatophyta</taxon>
        <taxon>Magnoliopsida</taxon>
        <taxon>eudicotyledons</taxon>
        <taxon>Gunneridae</taxon>
        <taxon>Pentapetalae</taxon>
        <taxon>rosids</taxon>
        <taxon>fabids</taxon>
        <taxon>Rosales</taxon>
        <taxon>Moraceae</taxon>
        <taxon>Ficeae</taxon>
        <taxon>Ficus</taxon>
    </lineage>
</organism>